<keyword evidence="2" id="KW-0560">Oxidoreductase</keyword>
<reference evidence="3 4" key="1">
    <citation type="submission" date="2020-01" db="EMBL/GenBank/DDBJ databases">
        <authorList>
            <consortium name="DOE Joint Genome Institute"/>
            <person name="Haridas S."/>
            <person name="Albert R."/>
            <person name="Binder M."/>
            <person name="Bloem J."/>
            <person name="Labutti K."/>
            <person name="Salamov A."/>
            <person name="Andreopoulos B."/>
            <person name="Baker S.E."/>
            <person name="Barry K."/>
            <person name="Bills G."/>
            <person name="Bluhm B.H."/>
            <person name="Cannon C."/>
            <person name="Castanera R."/>
            <person name="Culley D.E."/>
            <person name="Daum C."/>
            <person name="Ezra D."/>
            <person name="Gonzalez J.B."/>
            <person name="Henrissat B."/>
            <person name="Kuo A."/>
            <person name="Liang C."/>
            <person name="Lipzen A."/>
            <person name="Lutzoni F."/>
            <person name="Magnuson J."/>
            <person name="Mondo S."/>
            <person name="Nolan M."/>
            <person name="Ohm R."/>
            <person name="Pangilinan J."/>
            <person name="Park H.-J.H."/>
            <person name="Ramirez L."/>
            <person name="Alfaro M."/>
            <person name="Sun H."/>
            <person name="Tritt A."/>
            <person name="Yoshinaga Y."/>
            <person name="Zwiers L.-H.L."/>
            <person name="Turgeon B.G."/>
            <person name="Goodwin S.B."/>
            <person name="Spatafora J.W."/>
            <person name="Crous P.W."/>
            <person name="Grigoriev I.V."/>
        </authorList>
    </citation>
    <scope>NUCLEOTIDE SEQUENCE [LARGE SCALE GENOMIC DNA]</scope>
    <source>
        <strain evidence="3 4">CBS 611.86</strain>
    </source>
</reference>
<evidence type="ECO:0000313" key="4">
    <source>
        <dbReference type="Proteomes" id="UP000481861"/>
    </source>
</evidence>
<dbReference type="InterPro" id="IPR036291">
    <property type="entry name" value="NAD(P)-bd_dom_sf"/>
</dbReference>
<sequence length="336" mass="36142">MGRYTAAHVSPKGAGDARPTALQIVKDNDVEGKLTDKVIVVTGTSAGIGIETARALSATGATLFLTARNAKTAEAALEGILEPGRVSLVELDNTSFRSVKAAAKTILKQSNNKVNILVTNAGIMGVPERTLTEDGHEVHFQTNHLSHFLLFQLLKPALLASSTPEFNSRVVLVASSAHRATTLFDSDNYDFEKGNYDAQLAYANSKLATVYTANEIERRYGAKGLHGISLHPGAIGETKMSRHMGPEFVAQIMSNPYLVSILKSHEQGAATTVLGAIGKDWEGKGGKYLEDAEEAKRGEDDNQSFGVGWVKQTYDPESEARLWKDSLRIVGVSDDA</sequence>
<dbReference type="GO" id="GO:0016491">
    <property type="term" value="F:oxidoreductase activity"/>
    <property type="evidence" value="ECO:0007669"/>
    <property type="project" value="UniProtKB-KW"/>
</dbReference>
<dbReference type="PRINTS" id="PR00081">
    <property type="entry name" value="GDHRDH"/>
</dbReference>
<dbReference type="InterPro" id="IPR002347">
    <property type="entry name" value="SDR_fam"/>
</dbReference>
<evidence type="ECO:0000256" key="1">
    <source>
        <dbReference type="ARBA" id="ARBA00006484"/>
    </source>
</evidence>
<evidence type="ECO:0008006" key="5">
    <source>
        <dbReference type="Google" id="ProtNLM"/>
    </source>
</evidence>
<comment type="caution">
    <text evidence="3">The sequence shown here is derived from an EMBL/GenBank/DDBJ whole genome shotgun (WGS) entry which is preliminary data.</text>
</comment>
<dbReference type="Pfam" id="PF00106">
    <property type="entry name" value="adh_short"/>
    <property type="match status" value="1"/>
</dbReference>
<evidence type="ECO:0000256" key="2">
    <source>
        <dbReference type="ARBA" id="ARBA00023002"/>
    </source>
</evidence>
<dbReference type="AlphaFoldDB" id="A0A7C8IRZ3"/>
<protein>
    <recommendedName>
        <fullName evidence="5">WW domain-containing oxidoreductase</fullName>
    </recommendedName>
</protein>
<dbReference type="Proteomes" id="UP000481861">
    <property type="component" value="Unassembled WGS sequence"/>
</dbReference>
<comment type="similarity">
    <text evidence="1">Belongs to the short-chain dehydrogenases/reductases (SDR) family.</text>
</comment>
<proteinExistence type="inferred from homology"/>
<dbReference type="PANTHER" id="PTHR24320">
    <property type="entry name" value="RETINOL DEHYDROGENASE"/>
    <property type="match status" value="1"/>
</dbReference>
<dbReference type="OrthoDB" id="191139at2759"/>
<keyword evidence="4" id="KW-1185">Reference proteome</keyword>
<dbReference type="SUPFAM" id="SSF51735">
    <property type="entry name" value="NAD(P)-binding Rossmann-fold domains"/>
    <property type="match status" value="1"/>
</dbReference>
<organism evidence="3 4">
    <name type="scientific">Massariosphaeria phaeospora</name>
    <dbReference type="NCBI Taxonomy" id="100035"/>
    <lineage>
        <taxon>Eukaryota</taxon>
        <taxon>Fungi</taxon>
        <taxon>Dikarya</taxon>
        <taxon>Ascomycota</taxon>
        <taxon>Pezizomycotina</taxon>
        <taxon>Dothideomycetes</taxon>
        <taxon>Pleosporomycetidae</taxon>
        <taxon>Pleosporales</taxon>
        <taxon>Pleosporales incertae sedis</taxon>
        <taxon>Massariosphaeria</taxon>
    </lineage>
</organism>
<name>A0A7C8IRZ3_9PLEO</name>
<evidence type="ECO:0000313" key="3">
    <source>
        <dbReference type="EMBL" id="KAF2878567.1"/>
    </source>
</evidence>
<accession>A0A7C8IRZ3</accession>
<dbReference type="PANTHER" id="PTHR24320:SF272">
    <property type="entry name" value="NAD(P)-BINDING ROSSMANN-FOLD SUPERFAMILY PROTEIN"/>
    <property type="match status" value="1"/>
</dbReference>
<dbReference type="Gene3D" id="3.40.50.720">
    <property type="entry name" value="NAD(P)-binding Rossmann-like Domain"/>
    <property type="match status" value="1"/>
</dbReference>
<dbReference type="EMBL" id="JAADJZ010000001">
    <property type="protein sequence ID" value="KAF2878567.1"/>
    <property type="molecule type" value="Genomic_DNA"/>
</dbReference>
<gene>
    <name evidence="3" type="ORF">BDV95DRAFT_557785</name>
</gene>